<dbReference type="Proteomes" id="UP000252086">
    <property type="component" value="Unassembled WGS sequence"/>
</dbReference>
<feature type="chain" id="PRO_5016842663" description="DUF3570 domain-containing protein" evidence="1">
    <location>
        <begin position="24"/>
        <end position="320"/>
    </location>
</feature>
<evidence type="ECO:0008006" key="4">
    <source>
        <dbReference type="Google" id="ProtNLM"/>
    </source>
</evidence>
<evidence type="ECO:0000313" key="2">
    <source>
        <dbReference type="EMBL" id="RBO86383.1"/>
    </source>
</evidence>
<reference evidence="2 3" key="1">
    <citation type="submission" date="2018-06" db="EMBL/GenBank/DDBJ databases">
        <title>Genomic Encyclopedia of Type Strains, Phase III (KMG-III): the genomes of soil and plant-associated and newly described type strains.</title>
        <authorList>
            <person name="Whitman W."/>
        </authorList>
    </citation>
    <scope>NUCLEOTIDE SEQUENCE [LARGE SCALE GENOMIC DNA]</scope>
    <source>
        <strain evidence="2 3">CECT 7732</strain>
    </source>
</reference>
<dbReference type="OrthoDB" id="9342527at2"/>
<dbReference type="RefSeq" id="WP_113873234.1">
    <property type="nucleotide sequence ID" value="NZ_QNRF01000001.1"/>
</dbReference>
<protein>
    <recommendedName>
        <fullName evidence="4">DUF3570 domain-containing protein</fullName>
    </recommendedName>
</protein>
<organism evidence="2 3">
    <name type="scientific">Marinomonas aquiplantarum</name>
    <dbReference type="NCBI Taxonomy" id="491951"/>
    <lineage>
        <taxon>Bacteria</taxon>
        <taxon>Pseudomonadati</taxon>
        <taxon>Pseudomonadota</taxon>
        <taxon>Gammaproteobacteria</taxon>
        <taxon>Oceanospirillales</taxon>
        <taxon>Oceanospirillaceae</taxon>
        <taxon>Marinomonas</taxon>
    </lineage>
</organism>
<name>A0A366D8M0_9GAMM</name>
<proteinExistence type="predicted"/>
<dbReference type="EMBL" id="QNRF01000001">
    <property type="protein sequence ID" value="RBO86383.1"/>
    <property type="molecule type" value="Genomic_DNA"/>
</dbReference>
<keyword evidence="1" id="KW-0732">Signal</keyword>
<evidence type="ECO:0000313" key="3">
    <source>
        <dbReference type="Proteomes" id="UP000252086"/>
    </source>
</evidence>
<accession>A0A366D8M0</accession>
<comment type="caution">
    <text evidence="2">The sequence shown here is derived from an EMBL/GenBank/DDBJ whole genome shotgun (WGS) entry which is preliminary data.</text>
</comment>
<dbReference type="AlphaFoldDB" id="A0A366D8M0"/>
<sequence length="320" mass="36591">MPCQFQRCLLTGLLLVLSSFGYADEIAEPSAEEQDLAWWQSTHTSISRTIGRWSNSTDAFLSGKDSDGQSDSFVRMRFGPIFEEDDSSGFFDFSARMKLPNTEKRLRFVIESNGDSITPENERGESSQQSSVVESALKTSFSAAVNFVREDLGADFDAGVLVDFPLDPFMRLRFNQGHDHGGWSWYQKQEAFAYYSKGVGARYGVGISVYPQDRFHYGTDFSVVWLDQEGEFYGRENLFAYHAIDDKNSMSYQLSFLQSGEHSLESDSFLYNIQYERRLYRDWLSGQLKPQFTHEADDDYQGKFSFTMALVILLGPQYLN</sequence>
<feature type="signal peptide" evidence="1">
    <location>
        <begin position="1"/>
        <end position="23"/>
    </location>
</feature>
<keyword evidence="3" id="KW-1185">Reference proteome</keyword>
<gene>
    <name evidence="2" type="ORF">DFP76_101661</name>
</gene>
<evidence type="ECO:0000256" key="1">
    <source>
        <dbReference type="SAM" id="SignalP"/>
    </source>
</evidence>